<keyword evidence="2" id="KW-1185">Reference proteome</keyword>
<dbReference type="EMBL" id="JAJSOF020000017">
    <property type="protein sequence ID" value="KAJ4440741.1"/>
    <property type="molecule type" value="Genomic_DNA"/>
</dbReference>
<proteinExistence type="predicted"/>
<organism evidence="1 2">
    <name type="scientific">Periplaneta americana</name>
    <name type="common">American cockroach</name>
    <name type="synonym">Blatta americana</name>
    <dbReference type="NCBI Taxonomy" id="6978"/>
    <lineage>
        <taxon>Eukaryota</taxon>
        <taxon>Metazoa</taxon>
        <taxon>Ecdysozoa</taxon>
        <taxon>Arthropoda</taxon>
        <taxon>Hexapoda</taxon>
        <taxon>Insecta</taxon>
        <taxon>Pterygota</taxon>
        <taxon>Neoptera</taxon>
        <taxon>Polyneoptera</taxon>
        <taxon>Dictyoptera</taxon>
        <taxon>Blattodea</taxon>
        <taxon>Blattoidea</taxon>
        <taxon>Blattidae</taxon>
        <taxon>Blattinae</taxon>
        <taxon>Periplaneta</taxon>
    </lineage>
</organism>
<dbReference type="Proteomes" id="UP001148838">
    <property type="component" value="Unassembled WGS sequence"/>
</dbReference>
<gene>
    <name evidence="1" type="ORF">ANN_08965</name>
</gene>
<protein>
    <submittedName>
        <fullName evidence="1">Uncharacterized protein</fullName>
    </submittedName>
</protein>
<evidence type="ECO:0000313" key="2">
    <source>
        <dbReference type="Proteomes" id="UP001148838"/>
    </source>
</evidence>
<reference evidence="1 2" key="1">
    <citation type="journal article" date="2022" name="Allergy">
        <title>Genome assembly and annotation of Periplaneta americana reveal a comprehensive cockroach allergen profile.</title>
        <authorList>
            <person name="Wang L."/>
            <person name="Xiong Q."/>
            <person name="Saelim N."/>
            <person name="Wang L."/>
            <person name="Nong W."/>
            <person name="Wan A.T."/>
            <person name="Shi M."/>
            <person name="Liu X."/>
            <person name="Cao Q."/>
            <person name="Hui J.H.L."/>
            <person name="Sookrung N."/>
            <person name="Leung T.F."/>
            <person name="Tungtrongchitr A."/>
            <person name="Tsui S.K.W."/>
        </authorList>
    </citation>
    <scope>NUCLEOTIDE SEQUENCE [LARGE SCALE GENOMIC DNA]</scope>
    <source>
        <strain evidence="1">PWHHKU_190912</strain>
    </source>
</reference>
<name>A0ABQ8T2N2_PERAM</name>
<sequence length="171" mass="19515">MSLGSNTVSYPAFAHVGLRENPGKNLNQEMRFLRYTADTQDHKRNEEVKLKPVLHYIDNLVGGGDDDDDDDDDDAAQATECLPADLELRSEWVRFPLGLFTWLGFFEVFSNCKPNIRVQGLVIVLARGRRHVKKLSVRETSVSGLGEKSELCERWLRPLKPYLVNLQRIES</sequence>
<comment type="caution">
    <text evidence="1">The sequence shown here is derived from an EMBL/GenBank/DDBJ whole genome shotgun (WGS) entry which is preliminary data.</text>
</comment>
<evidence type="ECO:0000313" key="1">
    <source>
        <dbReference type="EMBL" id="KAJ4440741.1"/>
    </source>
</evidence>
<accession>A0ABQ8T2N2</accession>